<dbReference type="GO" id="GO:0016020">
    <property type="term" value="C:membrane"/>
    <property type="evidence" value="ECO:0007669"/>
    <property type="project" value="UniProtKB-SubCell"/>
</dbReference>
<feature type="transmembrane region" description="Helical" evidence="5">
    <location>
        <begin position="70"/>
        <end position="89"/>
    </location>
</feature>
<feature type="transmembrane region" description="Helical" evidence="5">
    <location>
        <begin position="130"/>
        <end position="148"/>
    </location>
</feature>
<evidence type="ECO:0000259" key="6">
    <source>
        <dbReference type="Pfam" id="PF06271"/>
    </source>
</evidence>
<evidence type="ECO:0000256" key="1">
    <source>
        <dbReference type="ARBA" id="ARBA00004141"/>
    </source>
</evidence>
<keyword evidence="2 5" id="KW-0812">Transmembrane</keyword>
<evidence type="ECO:0000313" key="8">
    <source>
        <dbReference type="Proteomes" id="UP000823935"/>
    </source>
</evidence>
<accession>A0A9D1EQH3</accession>
<gene>
    <name evidence="7" type="ORF">IAB44_02395</name>
</gene>
<name>A0A9D1EQH3_9FIRM</name>
<dbReference type="AlphaFoldDB" id="A0A9D1EQH3"/>
<evidence type="ECO:0000313" key="7">
    <source>
        <dbReference type="EMBL" id="HIS30387.1"/>
    </source>
</evidence>
<dbReference type="InterPro" id="IPR010432">
    <property type="entry name" value="RDD"/>
</dbReference>
<evidence type="ECO:0000256" key="3">
    <source>
        <dbReference type="ARBA" id="ARBA00022989"/>
    </source>
</evidence>
<reference evidence="7" key="1">
    <citation type="submission" date="2020-10" db="EMBL/GenBank/DDBJ databases">
        <authorList>
            <person name="Gilroy R."/>
        </authorList>
    </citation>
    <scope>NUCLEOTIDE SEQUENCE</scope>
    <source>
        <strain evidence="7">CHK190-19873</strain>
    </source>
</reference>
<evidence type="ECO:0000256" key="5">
    <source>
        <dbReference type="SAM" id="Phobius"/>
    </source>
</evidence>
<keyword evidence="3 5" id="KW-1133">Transmembrane helix</keyword>
<proteinExistence type="predicted"/>
<feature type="transmembrane region" description="Helical" evidence="5">
    <location>
        <begin position="12"/>
        <end position="32"/>
    </location>
</feature>
<dbReference type="Proteomes" id="UP000823935">
    <property type="component" value="Unassembled WGS sequence"/>
</dbReference>
<evidence type="ECO:0000256" key="4">
    <source>
        <dbReference type="ARBA" id="ARBA00023136"/>
    </source>
</evidence>
<evidence type="ECO:0000256" key="2">
    <source>
        <dbReference type="ARBA" id="ARBA00022692"/>
    </source>
</evidence>
<reference evidence="7" key="2">
    <citation type="journal article" date="2021" name="PeerJ">
        <title>Extensive microbial diversity within the chicken gut microbiome revealed by metagenomics and culture.</title>
        <authorList>
            <person name="Gilroy R."/>
            <person name="Ravi A."/>
            <person name="Getino M."/>
            <person name="Pursley I."/>
            <person name="Horton D.L."/>
            <person name="Alikhan N.F."/>
            <person name="Baker D."/>
            <person name="Gharbi K."/>
            <person name="Hall N."/>
            <person name="Watson M."/>
            <person name="Adriaenssens E.M."/>
            <person name="Foster-Nyarko E."/>
            <person name="Jarju S."/>
            <person name="Secka A."/>
            <person name="Antonio M."/>
            <person name="Oren A."/>
            <person name="Chaudhuri R.R."/>
            <person name="La Ragione R."/>
            <person name="Hildebrand F."/>
            <person name="Pallen M.J."/>
        </authorList>
    </citation>
    <scope>NUCLEOTIDE SEQUENCE</scope>
    <source>
        <strain evidence="7">CHK190-19873</strain>
    </source>
</reference>
<dbReference type="EMBL" id="DVIQ01000014">
    <property type="protein sequence ID" value="HIS30387.1"/>
    <property type="molecule type" value="Genomic_DNA"/>
</dbReference>
<comment type="caution">
    <text evidence="7">The sequence shown here is derived from an EMBL/GenBank/DDBJ whole genome shotgun (WGS) entry which is preliminary data.</text>
</comment>
<keyword evidence="4 5" id="KW-0472">Membrane</keyword>
<dbReference type="Pfam" id="PF06271">
    <property type="entry name" value="RDD"/>
    <property type="match status" value="1"/>
</dbReference>
<organism evidence="7 8">
    <name type="scientific">Candidatus Limivivens intestinipullorum</name>
    <dbReference type="NCBI Taxonomy" id="2840858"/>
    <lineage>
        <taxon>Bacteria</taxon>
        <taxon>Bacillati</taxon>
        <taxon>Bacillota</taxon>
        <taxon>Clostridia</taxon>
        <taxon>Lachnospirales</taxon>
        <taxon>Lachnospiraceae</taxon>
        <taxon>Lachnospiraceae incertae sedis</taxon>
        <taxon>Candidatus Limivivens</taxon>
    </lineage>
</organism>
<protein>
    <submittedName>
        <fullName evidence="7">RDD family protein</fullName>
    </submittedName>
</protein>
<sequence length="169" mass="19356">MKGLGYKNEKILSYGVDALVLTAVLLLTWLLFGYPHVFPYFQELSEADAIINPQEYVQVAGEINDRFDRVLLEIFFAWFVYETVCLIIWQTTLGRRIFRKKVVCQVGPEKGAGAVVVRCLIFPARTAVKLLCFYLMIPIVLAGAWYLFSKKDITLMDRIFLTRTVSMDG</sequence>
<comment type="subcellular location">
    <subcellularLocation>
        <location evidence="1">Membrane</location>
        <topology evidence="1">Multi-pass membrane protein</topology>
    </subcellularLocation>
</comment>
<feature type="domain" description="RDD" evidence="6">
    <location>
        <begin position="15"/>
        <end position="159"/>
    </location>
</feature>